<dbReference type="Gene3D" id="3.90.25.10">
    <property type="entry name" value="UDP-galactose 4-epimerase, domain 1"/>
    <property type="match status" value="1"/>
</dbReference>
<dbReference type="AlphaFoldDB" id="A0A8H7XN02"/>
<reference evidence="1" key="1">
    <citation type="submission" date="2021-02" db="EMBL/GenBank/DDBJ databases">
        <title>Psilocybe cubensis genome.</title>
        <authorList>
            <person name="Mckernan K.J."/>
            <person name="Crawford S."/>
            <person name="Trippe A."/>
            <person name="Kane L.T."/>
            <person name="Mclaughlin S."/>
        </authorList>
    </citation>
    <scope>NUCLEOTIDE SEQUENCE [LARGE SCALE GENOMIC DNA]</scope>
    <source>
        <strain evidence="1">MGC-MH-2018</strain>
    </source>
</reference>
<gene>
    <name evidence="1" type="ORF">JR316_010196</name>
</gene>
<dbReference type="PANTHER" id="PTHR43162">
    <property type="match status" value="1"/>
</dbReference>
<sequence>MTILVTGGNGKTGSILCKLLHSANVPFLIASRSGKAPEPFKAVTFNWLDPTTYENPFQADPNIDKIYIVGPDNVFEQLPYVRPFLELAVSKGVKRFVALTSTQSQPGDRPTGVIHQVLLDLNVEFTVLKPTWFIDNFATMFYTSIRENNEIVTTSGNGKVPFIAAQDIAEAAFKALTADKTLQEEFLILGPELHSYDEAAHILSTVLGRTITHRHISVEEKTQILSHFLSLEYAAYLADIEHKIAAGSEEKFLEEADNKKFVGKRTLLQFFQDNRNLWIK</sequence>
<evidence type="ECO:0008006" key="2">
    <source>
        <dbReference type="Google" id="ProtNLM"/>
    </source>
</evidence>
<accession>A0A8H7XN02</accession>
<evidence type="ECO:0000313" key="1">
    <source>
        <dbReference type="EMBL" id="KAG5164560.1"/>
    </source>
</evidence>
<name>A0A8H7XN02_PSICU</name>
<dbReference type="EMBL" id="JAFIQS010000011">
    <property type="protein sequence ID" value="KAG5164560.1"/>
    <property type="molecule type" value="Genomic_DNA"/>
</dbReference>
<organism evidence="1">
    <name type="scientific">Psilocybe cubensis</name>
    <name type="common">Psychedelic mushroom</name>
    <name type="synonym">Stropharia cubensis</name>
    <dbReference type="NCBI Taxonomy" id="181762"/>
    <lineage>
        <taxon>Eukaryota</taxon>
        <taxon>Fungi</taxon>
        <taxon>Dikarya</taxon>
        <taxon>Basidiomycota</taxon>
        <taxon>Agaricomycotina</taxon>
        <taxon>Agaricomycetes</taxon>
        <taxon>Agaricomycetidae</taxon>
        <taxon>Agaricales</taxon>
        <taxon>Agaricineae</taxon>
        <taxon>Strophariaceae</taxon>
        <taxon>Psilocybe</taxon>
    </lineage>
</organism>
<proteinExistence type="predicted"/>
<comment type="caution">
    <text evidence="1">The sequence shown here is derived from an EMBL/GenBank/DDBJ whole genome shotgun (WGS) entry which is preliminary data.</text>
</comment>
<dbReference type="OrthoDB" id="419598at2759"/>
<dbReference type="Gene3D" id="3.40.50.720">
    <property type="entry name" value="NAD(P)-binding Rossmann-like Domain"/>
    <property type="match status" value="1"/>
</dbReference>
<dbReference type="PANTHER" id="PTHR43162:SF1">
    <property type="entry name" value="PRESTALK A DIFFERENTIATION PROTEIN A"/>
    <property type="match status" value="1"/>
</dbReference>
<dbReference type="InterPro" id="IPR036291">
    <property type="entry name" value="NAD(P)-bd_dom_sf"/>
</dbReference>
<dbReference type="SUPFAM" id="SSF51735">
    <property type="entry name" value="NAD(P)-binding Rossmann-fold domains"/>
    <property type="match status" value="1"/>
</dbReference>
<protein>
    <recommendedName>
        <fullName evidence="2">Agroclavine dehydrogenase</fullName>
    </recommendedName>
</protein>
<dbReference type="InterPro" id="IPR051604">
    <property type="entry name" value="Ergot_Alk_Oxidoreductase"/>
</dbReference>